<dbReference type="InParanoid" id="A2DIJ8"/>
<reference evidence="1" key="1">
    <citation type="submission" date="2006-10" db="EMBL/GenBank/DDBJ databases">
        <authorList>
            <person name="Amadeo P."/>
            <person name="Zhao Q."/>
            <person name="Wortman J."/>
            <person name="Fraser-Liggett C."/>
            <person name="Carlton J."/>
        </authorList>
    </citation>
    <scope>NUCLEOTIDE SEQUENCE</scope>
    <source>
        <strain evidence="1">G3</strain>
    </source>
</reference>
<dbReference type="PANTHER" id="PTHR12894">
    <property type="entry name" value="CNH DOMAIN CONTAINING"/>
    <property type="match status" value="1"/>
</dbReference>
<dbReference type="GO" id="GO:0034058">
    <property type="term" value="P:endosomal vesicle fusion"/>
    <property type="evidence" value="ECO:0000318"/>
    <property type="project" value="GO_Central"/>
</dbReference>
<dbReference type="VEuPathDB" id="TrichDB:TVAG_178460"/>
<dbReference type="InterPro" id="IPR032914">
    <property type="entry name" value="Vam6/VPS39/TRAP1"/>
</dbReference>
<sequence length="931" mass="108036">MTQEQGFDKINTLCSPLSSDILCTTHTESFIYFATKAPTICKYVIDNRSKGEISELQFTWSTPKAMQTIKIGDRYILLVLAGKSVYYLPEDKWPGKFLETPITNALFIAPSDNHEELVVVEPKEIGIYRFSNNNLEKMRSMPHKFRPLDLAVGISHFVIVEKGAYHKFDFQFKKYESQNMQIKSIRSIKGKNNFAVSYQNTVTLLFPDKEIDPSNLNFTDEIVYLEIIPPYIFVLTYKALIIKSTIGTICEEYPIPFKLKYPCVEIMPNFNVVITNKNNTYISRYNTNGPDRHIFHLIYTNNTKQWENAITFCRIIKYPDFRNDQKLSDIYLQYSENLVSAQRYSDAFEKFQMSMKHPFAILKRFTTFATQDLKKATMDDIQKTKDAYTKVLDTLKDLPDTSRINPEKVYDAIKELNQITQSDEEIPDASKIYMKYEDYAREAKQGIQSLDEVKKNADDLLTSRFLSKPLGKDQEAIMPLQQYLKNILKNETNSTCKKIYNTMLFQCYARTAQQFELSKEIKNNPPIFFTIVKDTFINLQQQDALIDLCELHGQHDIAIRFILGQHNIDRAISYLRNSKDCLTQGKIFFDEILKELTTQVLDTTSVRSKTEKSVYPIQYIDSRLNKASEIFCSPTLMSTDIDTVVHFLQKNDKVDEELRNNLLAHFLEFAIYDRGLLQKSIAKLLVDVYLNLLKEKSKFGSSKSLISQEKDPIKSYREGLKKILETIPSSEFDVDIITSIDNMLIEEKLIAYRKIKSIEHALDLITKSEKRFTKGEERLEYGLYLLDCYYDKENPSTMEIYNKYLFEMRNTEEMKDYVAEFVNKCADRIKPDAAIDFIDLNTSISDISEFLKYITTSDLNTSRLAQLKNGLLDTVKREKEQQLKYLKGGFIEVGTNTKCAICGKPINDSVFYVMKDNFVTHAYCRPNSDKK</sequence>
<dbReference type="EMBL" id="DS113204">
    <property type="protein sequence ID" value="EAY19802.1"/>
    <property type="molecule type" value="Genomic_DNA"/>
</dbReference>
<dbReference type="AlphaFoldDB" id="A2DIJ8"/>
<dbReference type="VEuPathDB" id="TrichDB:TVAGG3_0602450"/>
<dbReference type="OrthoDB" id="5325112at2759"/>
<evidence type="ECO:0000313" key="2">
    <source>
        <dbReference type="Proteomes" id="UP000001542"/>
    </source>
</evidence>
<dbReference type="GO" id="GO:0005737">
    <property type="term" value="C:cytoplasm"/>
    <property type="evidence" value="ECO:0000318"/>
    <property type="project" value="GO_Central"/>
</dbReference>
<dbReference type="Proteomes" id="UP000001542">
    <property type="component" value="Unassembled WGS sequence"/>
</dbReference>
<dbReference type="GO" id="GO:0016020">
    <property type="term" value="C:membrane"/>
    <property type="evidence" value="ECO:0000318"/>
    <property type="project" value="GO_Central"/>
</dbReference>
<accession>A2DIJ8</accession>
<proteinExistence type="predicted"/>
<dbReference type="GO" id="GO:0006914">
    <property type="term" value="P:autophagy"/>
    <property type="evidence" value="ECO:0000318"/>
    <property type="project" value="GO_Central"/>
</dbReference>
<gene>
    <name evidence="1" type="ORF">TVAG_178460</name>
</gene>
<dbReference type="KEGG" id="tva:5465332"/>
<organism evidence="1 2">
    <name type="scientific">Trichomonas vaginalis (strain ATCC PRA-98 / G3)</name>
    <dbReference type="NCBI Taxonomy" id="412133"/>
    <lineage>
        <taxon>Eukaryota</taxon>
        <taxon>Metamonada</taxon>
        <taxon>Parabasalia</taxon>
        <taxon>Trichomonadida</taxon>
        <taxon>Trichomonadidae</taxon>
        <taxon>Trichomonas</taxon>
    </lineage>
</organism>
<name>A2DIJ8_TRIV3</name>
<dbReference type="PANTHER" id="PTHR12894:SF27">
    <property type="entry name" value="TRANSFORMING GROWTH FACTOR-BETA RECEPTOR-ASSOCIATED PROTEIN 1"/>
    <property type="match status" value="1"/>
</dbReference>
<evidence type="ECO:0000313" key="1">
    <source>
        <dbReference type="EMBL" id="EAY19802.1"/>
    </source>
</evidence>
<protein>
    <submittedName>
        <fullName evidence="1">Uncharacterized protein</fullName>
    </submittedName>
</protein>
<keyword evidence="2" id="KW-1185">Reference proteome</keyword>
<reference evidence="1" key="2">
    <citation type="journal article" date="2007" name="Science">
        <title>Draft genome sequence of the sexually transmitted pathogen Trichomonas vaginalis.</title>
        <authorList>
            <person name="Carlton J.M."/>
            <person name="Hirt R.P."/>
            <person name="Silva J.C."/>
            <person name="Delcher A.L."/>
            <person name="Schatz M."/>
            <person name="Zhao Q."/>
            <person name="Wortman J.R."/>
            <person name="Bidwell S.L."/>
            <person name="Alsmark U.C.M."/>
            <person name="Besteiro S."/>
            <person name="Sicheritz-Ponten T."/>
            <person name="Noel C.J."/>
            <person name="Dacks J.B."/>
            <person name="Foster P.G."/>
            <person name="Simillion C."/>
            <person name="Van de Peer Y."/>
            <person name="Miranda-Saavedra D."/>
            <person name="Barton G.J."/>
            <person name="Westrop G.D."/>
            <person name="Mueller S."/>
            <person name="Dessi D."/>
            <person name="Fiori P.L."/>
            <person name="Ren Q."/>
            <person name="Paulsen I."/>
            <person name="Zhang H."/>
            <person name="Bastida-Corcuera F.D."/>
            <person name="Simoes-Barbosa A."/>
            <person name="Brown M.T."/>
            <person name="Hayes R.D."/>
            <person name="Mukherjee M."/>
            <person name="Okumura C.Y."/>
            <person name="Schneider R."/>
            <person name="Smith A.J."/>
            <person name="Vanacova S."/>
            <person name="Villalvazo M."/>
            <person name="Haas B.J."/>
            <person name="Pertea M."/>
            <person name="Feldblyum T.V."/>
            <person name="Utterback T.R."/>
            <person name="Shu C.L."/>
            <person name="Osoegawa K."/>
            <person name="de Jong P.J."/>
            <person name="Hrdy I."/>
            <person name="Horvathova L."/>
            <person name="Zubacova Z."/>
            <person name="Dolezal P."/>
            <person name="Malik S.B."/>
            <person name="Logsdon J.M. Jr."/>
            <person name="Henze K."/>
            <person name="Gupta A."/>
            <person name="Wang C.C."/>
            <person name="Dunne R.L."/>
            <person name="Upcroft J.A."/>
            <person name="Upcroft P."/>
            <person name="White O."/>
            <person name="Salzberg S.L."/>
            <person name="Tang P."/>
            <person name="Chiu C.-H."/>
            <person name="Lee Y.-S."/>
            <person name="Embley T.M."/>
            <person name="Coombs G.H."/>
            <person name="Mottram J.C."/>
            <person name="Tachezy J."/>
            <person name="Fraser-Liggett C.M."/>
            <person name="Johnson P.J."/>
        </authorList>
    </citation>
    <scope>NUCLEOTIDE SEQUENCE [LARGE SCALE GENOMIC DNA]</scope>
    <source>
        <strain evidence="1">G3</strain>
    </source>
</reference>
<dbReference type="RefSeq" id="XP_001580788.1">
    <property type="nucleotide sequence ID" value="XM_001580738.1"/>
</dbReference>